<sequence length="365" mass="38763">MATTTPSSSSASCDHLTSPNPATVTLASIILLGILISYLPQHLKIITRRSSEGLSPWWVLLGGLSSIAAIGNILVLPASRADVKCCKEVSGGECAAALLGIAQIGLQWGCFMFMFVSAITPAMSVGNANEDSVMLFLTFFPSQPNEHQPTDLTASLGSLTAASPSSPPRRRDAIIVTASVLLALFATGLLSLATIAAFPHHTQNLANALGSIAGILSGIQYVPQIYFTWKLKDVKSLSIVTMIIQVPGAFLFAFSLWLRVGWEGWSTWAVYVVTGILQAILLTLGVTYYLDKRKRGLLATEDGTDEEVEEDGEVVDERSALLGNGGGNGSVKRPIAGTQRSKGSERGLAMLYAATPPEHDSDRSQ</sequence>
<feature type="transmembrane region" description="Helical" evidence="6">
    <location>
        <begin position="268"/>
        <end position="290"/>
    </location>
</feature>
<feature type="transmembrane region" description="Helical" evidence="6">
    <location>
        <begin position="205"/>
        <end position="227"/>
    </location>
</feature>
<keyword evidence="2 6" id="KW-0812">Transmembrane</keyword>
<dbReference type="Pfam" id="PF04193">
    <property type="entry name" value="PQ-loop"/>
    <property type="match status" value="2"/>
</dbReference>
<evidence type="ECO:0008006" key="9">
    <source>
        <dbReference type="Google" id="ProtNLM"/>
    </source>
</evidence>
<evidence type="ECO:0000256" key="1">
    <source>
        <dbReference type="ARBA" id="ARBA00004141"/>
    </source>
</evidence>
<evidence type="ECO:0000313" key="8">
    <source>
        <dbReference type="Proteomes" id="UP001271007"/>
    </source>
</evidence>
<feature type="transmembrane region" description="Helical" evidence="6">
    <location>
        <begin position="239"/>
        <end position="262"/>
    </location>
</feature>
<evidence type="ECO:0000313" key="7">
    <source>
        <dbReference type="EMBL" id="KAK3047015.1"/>
    </source>
</evidence>
<keyword evidence="8" id="KW-1185">Reference proteome</keyword>
<evidence type="ECO:0000256" key="3">
    <source>
        <dbReference type="ARBA" id="ARBA00022989"/>
    </source>
</evidence>
<feature type="transmembrane region" description="Helical" evidence="6">
    <location>
        <begin position="55"/>
        <end position="75"/>
    </location>
</feature>
<gene>
    <name evidence="7" type="ORF">LTR09_011529</name>
</gene>
<dbReference type="PANTHER" id="PTHR16201:SF11">
    <property type="entry name" value="PQ-LOOP REPEAT-CONTAINING PROTEIN"/>
    <property type="match status" value="1"/>
</dbReference>
<dbReference type="GO" id="GO:0016020">
    <property type="term" value="C:membrane"/>
    <property type="evidence" value="ECO:0007669"/>
    <property type="project" value="UniProtKB-SubCell"/>
</dbReference>
<dbReference type="SMART" id="SM00679">
    <property type="entry name" value="CTNS"/>
    <property type="match status" value="2"/>
</dbReference>
<keyword evidence="3 6" id="KW-1133">Transmembrane helix</keyword>
<proteinExistence type="predicted"/>
<evidence type="ECO:0000256" key="6">
    <source>
        <dbReference type="SAM" id="Phobius"/>
    </source>
</evidence>
<evidence type="ECO:0000256" key="2">
    <source>
        <dbReference type="ARBA" id="ARBA00022692"/>
    </source>
</evidence>
<dbReference type="Proteomes" id="UP001271007">
    <property type="component" value="Unassembled WGS sequence"/>
</dbReference>
<dbReference type="PANTHER" id="PTHR16201">
    <property type="entry name" value="SEVEN TRANSMEMBRANE PROTEIN 1-RELATED"/>
    <property type="match status" value="1"/>
</dbReference>
<organism evidence="7 8">
    <name type="scientific">Extremus antarcticus</name>
    <dbReference type="NCBI Taxonomy" id="702011"/>
    <lineage>
        <taxon>Eukaryota</taxon>
        <taxon>Fungi</taxon>
        <taxon>Dikarya</taxon>
        <taxon>Ascomycota</taxon>
        <taxon>Pezizomycotina</taxon>
        <taxon>Dothideomycetes</taxon>
        <taxon>Dothideomycetidae</taxon>
        <taxon>Mycosphaerellales</taxon>
        <taxon>Extremaceae</taxon>
        <taxon>Extremus</taxon>
    </lineage>
</organism>
<feature type="region of interest" description="Disordered" evidence="5">
    <location>
        <begin position="319"/>
        <end position="365"/>
    </location>
</feature>
<dbReference type="Gene3D" id="1.20.1280.290">
    <property type="match status" value="2"/>
</dbReference>
<evidence type="ECO:0000256" key="5">
    <source>
        <dbReference type="SAM" id="MobiDB-lite"/>
    </source>
</evidence>
<accession>A0AAJ0DBS9</accession>
<reference evidence="7" key="1">
    <citation type="submission" date="2023-04" db="EMBL/GenBank/DDBJ databases">
        <title>Black Yeasts Isolated from many extreme environments.</title>
        <authorList>
            <person name="Coleine C."/>
            <person name="Stajich J.E."/>
            <person name="Selbmann L."/>
        </authorList>
    </citation>
    <scope>NUCLEOTIDE SEQUENCE</scope>
    <source>
        <strain evidence="7">CCFEE 5312</strain>
    </source>
</reference>
<feature type="transmembrane region" description="Helical" evidence="6">
    <location>
        <begin position="24"/>
        <end position="43"/>
    </location>
</feature>
<dbReference type="InterPro" id="IPR051415">
    <property type="entry name" value="LAAT-1"/>
</dbReference>
<comment type="subcellular location">
    <subcellularLocation>
        <location evidence="1">Membrane</location>
        <topology evidence="1">Multi-pass membrane protein</topology>
    </subcellularLocation>
</comment>
<name>A0AAJ0DBS9_9PEZI</name>
<comment type="caution">
    <text evidence="7">The sequence shown here is derived from an EMBL/GenBank/DDBJ whole genome shotgun (WGS) entry which is preliminary data.</text>
</comment>
<feature type="transmembrane region" description="Helical" evidence="6">
    <location>
        <begin position="95"/>
        <end position="116"/>
    </location>
</feature>
<dbReference type="EMBL" id="JAWDJX010000070">
    <property type="protein sequence ID" value="KAK3047015.1"/>
    <property type="molecule type" value="Genomic_DNA"/>
</dbReference>
<keyword evidence="4 6" id="KW-0472">Membrane</keyword>
<protein>
    <recommendedName>
        <fullName evidence="9">PQ loop repeat protein</fullName>
    </recommendedName>
</protein>
<dbReference type="AlphaFoldDB" id="A0AAJ0DBS9"/>
<feature type="transmembrane region" description="Helical" evidence="6">
    <location>
        <begin position="173"/>
        <end position="199"/>
    </location>
</feature>
<dbReference type="InterPro" id="IPR006603">
    <property type="entry name" value="PQ-loop_rpt"/>
</dbReference>
<evidence type="ECO:0000256" key="4">
    <source>
        <dbReference type="ARBA" id="ARBA00023136"/>
    </source>
</evidence>